<feature type="compositionally biased region" description="Basic and acidic residues" evidence="1">
    <location>
        <begin position="399"/>
        <end position="416"/>
    </location>
</feature>
<dbReference type="EMBL" id="FNDI01000045">
    <property type="protein sequence ID" value="SDJ36033.1"/>
    <property type="molecule type" value="Genomic_DNA"/>
</dbReference>
<evidence type="ECO:0000256" key="1">
    <source>
        <dbReference type="SAM" id="MobiDB-lite"/>
    </source>
</evidence>
<proteinExistence type="predicted"/>
<dbReference type="AlphaFoldDB" id="A0A7Z7BJ23"/>
<name>A0A7Z7BJ23_9BURK</name>
<dbReference type="Proteomes" id="UP000198900">
    <property type="component" value="Unassembled WGS sequence"/>
</dbReference>
<dbReference type="RefSeq" id="WP_091790062.1">
    <property type="nucleotide sequence ID" value="NZ_FNDI01000045.1"/>
</dbReference>
<sequence length="416" mass="45577">MACVQCVTRQIFSEQITGTELPLVTVARHQFDMNLVVEQSEKSDLTIILGQMTGPDMLDLGRIRNQTAWIPDVDDCAAQNDFDVVRRERSVGCLNVAGASLVPPNTGRGREAPGEAEAALSDSRMAAFRRDAEFLRDVSNRRPADGQITLVATAGHCPPLLATGSDIRETLRQIGGRIERELRIPSTELSRLSRAIRCDIARYAAIHVDRNGVWLPQMPLLPVTVKGNVLLGARFDMQEIVGENVTSFSVADMLFRRSPRFLGKEEPILLRDHVFIWARAVNFASRFLSDAGHTGVIEALPISALGSAAPIPIGVFIQDIDENRAREIGCTLNEAISQVTPGAQTYFCVAEVGSVEDVASLVKVLDKPTLDLIASVVSDHVRETQLLSENQARSAAQRSSKEARQNQAPEHELLLE</sequence>
<accession>A0A7Z7BJ23</accession>
<feature type="region of interest" description="Disordered" evidence="1">
    <location>
        <begin position="388"/>
        <end position="416"/>
    </location>
</feature>
<feature type="compositionally biased region" description="Polar residues" evidence="1">
    <location>
        <begin position="388"/>
        <end position="398"/>
    </location>
</feature>
<gene>
    <name evidence="2" type="ORF">SAMN04487926_14510</name>
</gene>
<evidence type="ECO:0000313" key="2">
    <source>
        <dbReference type="EMBL" id="SDJ36033.1"/>
    </source>
</evidence>
<keyword evidence="3" id="KW-1185">Reference proteome</keyword>
<reference evidence="2" key="1">
    <citation type="submission" date="2016-10" db="EMBL/GenBank/DDBJ databases">
        <authorList>
            <person name="Varghese N."/>
            <person name="Submissions S."/>
        </authorList>
    </citation>
    <scope>NUCLEOTIDE SEQUENCE [LARGE SCALE GENOMIC DNA]</scope>
    <source>
        <strain evidence="2">YR281</strain>
    </source>
</reference>
<comment type="caution">
    <text evidence="2">The sequence shown here is derived from an EMBL/GenBank/DDBJ whole genome shotgun (WGS) entry which is preliminary data.</text>
</comment>
<organism evidence="2 3">
    <name type="scientific">Paraburkholderia steynii</name>
    <dbReference type="NCBI Taxonomy" id="1245441"/>
    <lineage>
        <taxon>Bacteria</taxon>
        <taxon>Pseudomonadati</taxon>
        <taxon>Pseudomonadota</taxon>
        <taxon>Betaproteobacteria</taxon>
        <taxon>Burkholderiales</taxon>
        <taxon>Burkholderiaceae</taxon>
        <taxon>Paraburkholderia</taxon>
    </lineage>
</organism>
<evidence type="ECO:0000313" key="3">
    <source>
        <dbReference type="Proteomes" id="UP000198900"/>
    </source>
</evidence>
<protein>
    <submittedName>
        <fullName evidence="2">Uncharacterized protein</fullName>
    </submittedName>
</protein>